<dbReference type="InterPro" id="IPR018148">
    <property type="entry name" value="Methylglyoxal_synth_AS"/>
</dbReference>
<dbReference type="PANTHER" id="PTHR30492:SF0">
    <property type="entry name" value="METHYLGLYOXAL SYNTHASE"/>
    <property type="match status" value="1"/>
</dbReference>
<evidence type="ECO:0000313" key="6">
    <source>
        <dbReference type="Proteomes" id="UP000183988"/>
    </source>
</evidence>
<dbReference type="GO" id="GO:0008929">
    <property type="term" value="F:methylglyoxal synthase activity"/>
    <property type="evidence" value="ECO:0007669"/>
    <property type="project" value="UniProtKB-UniRule"/>
</dbReference>
<evidence type="ECO:0000256" key="2">
    <source>
        <dbReference type="HAMAP-Rule" id="MF_00549"/>
    </source>
</evidence>
<evidence type="ECO:0000259" key="4">
    <source>
        <dbReference type="PROSITE" id="PS51855"/>
    </source>
</evidence>
<name>A0A1M5CNI6_9BACI</name>
<dbReference type="HAMAP" id="MF_00549">
    <property type="entry name" value="Methylglyoxal_synth"/>
    <property type="match status" value="1"/>
</dbReference>
<dbReference type="EMBL" id="FQVW01000001">
    <property type="protein sequence ID" value="SHF56283.1"/>
    <property type="molecule type" value="Genomic_DNA"/>
</dbReference>
<protein>
    <recommendedName>
        <fullName evidence="2">Methylglyoxal synthase</fullName>
        <shortName evidence="2">MGS</shortName>
        <ecNumber evidence="2">4.2.3.3</ecNumber>
    </recommendedName>
</protein>
<evidence type="ECO:0000256" key="1">
    <source>
        <dbReference type="ARBA" id="ARBA00023239"/>
    </source>
</evidence>
<keyword evidence="1 2" id="KW-0456">Lyase</keyword>
<dbReference type="OrthoDB" id="9787147at2"/>
<sequence>MNIALIAHDKKKQDIIEFCIAYKDILGEHQLFATGTTGKRIQEATNLPIHRFQSGPLGGDQQIGAMIANEEMDMVIFFRDPLTSQPHEPDVSALMRLCDVHLIPLVTNIAAAEIVIRGLERGDFSWREIVKQKKESNK</sequence>
<evidence type="ECO:0000313" key="5">
    <source>
        <dbReference type="EMBL" id="SHF56283.1"/>
    </source>
</evidence>
<dbReference type="SUPFAM" id="SSF52335">
    <property type="entry name" value="Methylglyoxal synthase-like"/>
    <property type="match status" value="1"/>
</dbReference>
<feature type="binding site" evidence="2">
    <location>
        <begin position="34"/>
        <end position="37"/>
    </location>
    <ligand>
        <name>substrate</name>
    </ligand>
</feature>
<feature type="binding site" evidence="2">
    <location>
        <begin position="54"/>
        <end position="55"/>
    </location>
    <ligand>
        <name>substrate</name>
    </ligand>
</feature>
<dbReference type="Gene3D" id="3.40.50.1380">
    <property type="entry name" value="Methylglyoxal synthase-like domain"/>
    <property type="match status" value="1"/>
</dbReference>
<dbReference type="InterPro" id="IPR036914">
    <property type="entry name" value="MGS-like_dom_sf"/>
</dbReference>
<dbReference type="NCBIfam" id="NF003559">
    <property type="entry name" value="PRK05234.1"/>
    <property type="match status" value="1"/>
</dbReference>
<dbReference type="CDD" id="cd01422">
    <property type="entry name" value="MGS"/>
    <property type="match status" value="1"/>
</dbReference>
<dbReference type="InterPro" id="IPR011607">
    <property type="entry name" value="MGS-like_dom"/>
</dbReference>
<keyword evidence="6" id="KW-1185">Reference proteome</keyword>
<dbReference type="Pfam" id="PF02142">
    <property type="entry name" value="MGS"/>
    <property type="match status" value="1"/>
</dbReference>
<feature type="binding site" evidence="2">
    <location>
        <position position="87"/>
    </location>
    <ligand>
        <name>substrate</name>
    </ligand>
</feature>
<dbReference type="SMART" id="SM00851">
    <property type="entry name" value="MGS"/>
    <property type="match status" value="1"/>
</dbReference>
<feature type="binding site" evidence="2">
    <location>
        <position position="8"/>
    </location>
    <ligand>
        <name>substrate</name>
    </ligand>
</feature>
<dbReference type="AlphaFoldDB" id="A0A1M5CNI6"/>
<feature type="domain" description="MGS-like" evidence="4">
    <location>
        <begin position="1"/>
        <end position="138"/>
    </location>
</feature>
<dbReference type="PROSITE" id="PS01335">
    <property type="entry name" value="METHYLGLYOXAL_SYNTH"/>
    <property type="match status" value="1"/>
</dbReference>
<evidence type="ECO:0000256" key="3">
    <source>
        <dbReference type="PIRSR" id="PIRSR006614-1"/>
    </source>
</evidence>
<feature type="active site" description="Proton donor/acceptor" evidence="2 3">
    <location>
        <position position="60"/>
    </location>
</feature>
<feature type="binding site" evidence="2">
    <location>
        <position position="12"/>
    </location>
    <ligand>
        <name>substrate</name>
    </ligand>
</feature>
<accession>A0A1M5CNI6</accession>
<dbReference type="FunFam" id="3.40.50.1380:FF:000006">
    <property type="entry name" value="Methylglyoxal synthase"/>
    <property type="match status" value="1"/>
</dbReference>
<dbReference type="InterPro" id="IPR004363">
    <property type="entry name" value="Methylgl_synth"/>
</dbReference>
<gene>
    <name evidence="2" type="primary">mgsA</name>
    <name evidence="5" type="ORF">SAMN05216225_1001322</name>
</gene>
<dbReference type="PROSITE" id="PS51855">
    <property type="entry name" value="MGS"/>
    <property type="match status" value="1"/>
</dbReference>
<organism evidence="5 6">
    <name type="scientific">Ornithinibacillus halophilus</name>
    <dbReference type="NCBI Taxonomy" id="930117"/>
    <lineage>
        <taxon>Bacteria</taxon>
        <taxon>Bacillati</taxon>
        <taxon>Bacillota</taxon>
        <taxon>Bacilli</taxon>
        <taxon>Bacillales</taxon>
        <taxon>Bacillaceae</taxon>
        <taxon>Ornithinibacillus</taxon>
    </lineage>
</organism>
<reference evidence="5 6" key="1">
    <citation type="submission" date="2016-11" db="EMBL/GenBank/DDBJ databases">
        <authorList>
            <person name="Jaros S."/>
            <person name="Januszkiewicz K."/>
            <person name="Wedrychowicz H."/>
        </authorList>
    </citation>
    <scope>NUCLEOTIDE SEQUENCE [LARGE SCALE GENOMIC DNA]</scope>
    <source>
        <strain evidence="5 6">IBRC-M 10683</strain>
    </source>
</reference>
<dbReference type="NCBIfam" id="TIGR00160">
    <property type="entry name" value="MGSA"/>
    <property type="match status" value="1"/>
</dbReference>
<dbReference type="RefSeq" id="WP_072887309.1">
    <property type="nucleotide sequence ID" value="NZ_FQVW01000001.1"/>
</dbReference>
<dbReference type="PIRSF" id="PIRSF006614">
    <property type="entry name" value="Methylglyox_syn"/>
    <property type="match status" value="1"/>
</dbReference>
<comment type="function">
    <text evidence="2">Catalyzes the formation of methylglyoxal from dihydroxyacetone phosphate.</text>
</comment>
<dbReference type="GO" id="GO:0019242">
    <property type="term" value="P:methylglyoxal biosynthetic process"/>
    <property type="evidence" value="ECO:0007669"/>
    <property type="project" value="UniProtKB-UniRule"/>
</dbReference>
<comment type="similarity">
    <text evidence="2">Belongs to the methylglyoxal synthase family.</text>
</comment>
<proteinExistence type="inferred from homology"/>
<dbReference type="Proteomes" id="UP000183988">
    <property type="component" value="Unassembled WGS sequence"/>
</dbReference>
<comment type="catalytic activity">
    <reaction evidence="2">
        <text>dihydroxyacetone phosphate = methylglyoxal + phosphate</text>
        <dbReference type="Rhea" id="RHEA:17937"/>
        <dbReference type="ChEBI" id="CHEBI:17158"/>
        <dbReference type="ChEBI" id="CHEBI:43474"/>
        <dbReference type="ChEBI" id="CHEBI:57642"/>
        <dbReference type="EC" id="4.2.3.3"/>
    </reaction>
</comment>
<dbReference type="PANTHER" id="PTHR30492">
    <property type="entry name" value="METHYLGLYOXAL SYNTHASE"/>
    <property type="match status" value="1"/>
</dbReference>
<dbReference type="STRING" id="930117.SAMN05216225_1001322"/>
<dbReference type="EC" id="4.2.3.3" evidence="2"/>
<dbReference type="GO" id="GO:0005829">
    <property type="term" value="C:cytosol"/>
    <property type="evidence" value="ECO:0007669"/>
    <property type="project" value="TreeGrafter"/>
</dbReference>